<evidence type="ECO:0000256" key="5">
    <source>
        <dbReference type="ARBA" id="ARBA00022989"/>
    </source>
</evidence>
<dbReference type="InterPro" id="IPR050360">
    <property type="entry name" value="MFS_Sugar_Transporters"/>
</dbReference>
<feature type="transmembrane region" description="Helical" evidence="8">
    <location>
        <begin position="364"/>
        <end position="381"/>
    </location>
</feature>
<dbReference type="AlphaFoldDB" id="A0AAD7VUY6"/>
<evidence type="ECO:0000256" key="7">
    <source>
        <dbReference type="RuleBase" id="RU003346"/>
    </source>
</evidence>
<gene>
    <name evidence="10" type="ORF">POJ06DRAFT_81849</name>
</gene>
<dbReference type="NCBIfam" id="TIGR00879">
    <property type="entry name" value="SP"/>
    <property type="match status" value="1"/>
</dbReference>
<comment type="similarity">
    <text evidence="2 7">Belongs to the major facilitator superfamily. Sugar transporter (TC 2.A.1.1) family.</text>
</comment>
<feature type="transmembrane region" description="Helical" evidence="8">
    <location>
        <begin position="127"/>
        <end position="148"/>
    </location>
</feature>
<keyword evidence="11" id="KW-1185">Reference proteome</keyword>
<protein>
    <submittedName>
        <fullName evidence="10">General substrate transporter</fullName>
    </submittedName>
</protein>
<comment type="subcellular location">
    <subcellularLocation>
        <location evidence="1">Membrane</location>
        <topology evidence="1">Multi-pass membrane protein</topology>
    </subcellularLocation>
</comment>
<proteinExistence type="inferred from homology"/>
<keyword evidence="3 7" id="KW-0813">Transport</keyword>
<dbReference type="Gene3D" id="1.20.1250.20">
    <property type="entry name" value="MFS general substrate transporter like domains"/>
    <property type="match status" value="2"/>
</dbReference>
<comment type="caution">
    <text evidence="10">The sequence shown here is derived from an EMBL/GenBank/DDBJ whole genome shotgun (WGS) entry which is preliminary data.</text>
</comment>
<reference evidence="10" key="1">
    <citation type="submission" date="2023-03" db="EMBL/GenBank/DDBJ databases">
        <title>Near-Complete genome sequence of Lipomyces tetrasporous NRRL Y-64009, an oleaginous yeast capable of growing on lignocellulosic hydrolysates.</title>
        <authorList>
            <consortium name="Lawrence Berkeley National Laboratory"/>
            <person name="Jagtap S.S."/>
            <person name="Liu J.-J."/>
            <person name="Walukiewicz H.E."/>
            <person name="Pangilinan J."/>
            <person name="Lipzen A."/>
            <person name="Ahrendt S."/>
            <person name="Koriabine M."/>
            <person name="Cobaugh K."/>
            <person name="Salamov A."/>
            <person name="Yoshinaga Y."/>
            <person name="Ng V."/>
            <person name="Daum C."/>
            <person name="Grigoriev I.V."/>
            <person name="Slininger P.J."/>
            <person name="Dien B.S."/>
            <person name="Jin Y.-S."/>
            <person name="Rao C.V."/>
        </authorList>
    </citation>
    <scope>NUCLEOTIDE SEQUENCE</scope>
    <source>
        <strain evidence="10">NRRL Y-64009</strain>
    </source>
</reference>
<name>A0AAD7VUY6_9ASCO</name>
<dbReference type="PROSITE" id="PS00216">
    <property type="entry name" value="SUGAR_TRANSPORT_1"/>
    <property type="match status" value="1"/>
</dbReference>
<evidence type="ECO:0000256" key="1">
    <source>
        <dbReference type="ARBA" id="ARBA00004141"/>
    </source>
</evidence>
<accession>A0AAD7VUY6</accession>
<feature type="transmembrane region" description="Helical" evidence="8">
    <location>
        <begin position="322"/>
        <end position="344"/>
    </location>
</feature>
<dbReference type="PROSITE" id="PS50850">
    <property type="entry name" value="MFS"/>
    <property type="match status" value="1"/>
</dbReference>
<dbReference type="Pfam" id="PF00083">
    <property type="entry name" value="Sugar_tr"/>
    <property type="match status" value="1"/>
</dbReference>
<dbReference type="SUPFAM" id="SSF103473">
    <property type="entry name" value="MFS general substrate transporter"/>
    <property type="match status" value="1"/>
</dbReference>
<dbReference type="InterPro" id="IPR020846">
    <property type="entry name" value="MFS_dom"/>
</dbReference>
<dbReference type="FunFam" id="1.20.1250.20:FF:000026">
    <property type="entry name" value="MFS quinate transporter QutD"/>
    <property type="match status" value="1"/>
</dbReference>
<dbReference type="InterPro" id="IPR005829">
    <property type="entry name" value="Sugar_transporter_CS"/>
</dbReference>
<dbReference type="InterPro" id="IPR036259">
    <property type="entry name" value="MFS_trans_sf"/>
</dbReference>
<feature type="transmembrane region" description="Helical" evidence="8">
    <location>
        <begin position="420"/>
        <end position="448"/>
    </location>
</feature>
<evidence type="ECO:0000256" key="8">
    <source>
        <dbReference type="SAM" id="Phobius"/>
    </source>
</evidence>
<organism evidence="10 11">
    <name type="scientific">Lipomyces tetrasporus</name>
    <dbReference type="NCBI Taxonomy" id="54092"/>
    <lineage>
        <taxon>Eukaryota</taxon>
        <taxon>Fungi</taxon>
        <taxon>Dikarya</taxon>
        <taxon>Ascomycota</taxon>
        <taxon>Saccharomycotina</taxon>
        <taxon>Lipomycetes</taxon>
        <taxon>Lipomycetales</taxon>
        <taxon>Lipomycetaceae</taxon>
        <taxon>Lipomyces</taxon>
    </lineage>
</organism>
<dbReference type="PANTHER" id="PTHR48022">
    <property type="entry name" value="PLASTIDIC GLUCOSE TRANSPORTER 4"/>
    <property type="match status" value="1"/>
</dbReference>
<evidence type="ECO:0000256" key="4">
    <source>
        <dbReference type="ARBA" id="ARBA00022692"/>
    </source>
</evidence>
<keyword evidence="5 8" id="KW-1133">Transmembrane helix</keyword>
<dbReference type="PRINTS" id="PR00171">
    <property type="entry name" value="SUGRTRNSPORT"/>
</dbReference>
<feature type="transmembrane region" description="Helical" evidence="8">
    <location>
        <begin position="73"/>
        <end position="91"/>
    </location>
</feature>
<feature type="transmembrane region" description="Helical" evidence="8">
    <location>
        <begin position="27"/>
        <end position="53"/>
    </location>
</feature>
<feature type="transmembrane region" description="Helical" evidence="8">
    <location>
        <begin position="388"/>
        <end position="408"/>
    </location>
</feature>
<sequence length="566" mass="62711">MARGAAIAVDPNLEQRSLLAVANENSFVIYVVIFISLGGLLFGYDQGVISGIITMENFAYHFPRIYTDASVKGWFVSTFLLTAWYGSLLNGQITDRIGRKNSMIVAVVIFLIGSSFQTVALNATMMFMGRAIAGLSVGMLTMVVPLYMAEISPPEIRGGLVVLQQLSITIGILIAFWIDYFSNYIGGTRCAPDIPYENGVSFSPYTDIGSDGCRQSSASWRLPLGAQLVPAAILGVGMTFMPYSPRWLLMRGREEDAIFSLSQIRQKPVDHPDIKSEYISIKSEVVFEQLRHAEKFGDAKGWKLEVLQYEDILSNKSSFRRVFIGSTMMFLGQFMGCNALIYYAPTIFGQLGLDGNTTSLLATGVYGIINCSSTFIALFLIDKVGRRVLLMWGAIGTGLSLLFVAAIIGTHHNNLSESSLAGWIGIILIYIYDVNFSYSWAAVCWVLPSEIFPLAIRSKGISLTTSATWINNFIVGLVSPKMLETITYGTYIFFAAFCFIAYVFALWFVPETRMKTLEEMDDVFGDSTAVEDKRRLQQITLGLENEILESELFGVERPDRVELLAV</sequence>
<dbReference type="InterPro" id="IPR003663">
    <property type="entry name" value="Sugar/inositol_transpt"/>
</dbReference>
<dbReference type="EMBL" id="JARPMG010000003">
    <property type="protein sequence ID" value="KAJ8102339.1"/>
    <property type="molecule type" value="Genomic_DNA"/>
</dbReference>
<keyword evidence="4 8" id="KW-0812">Transmembrane</keyword>
<feature type="transmembrane region" description="Helical" evidence="8">
    <location>
        <begin position="160"/>
        <end position="178"/>
    </location>
</feature>
<keyword evidence="6 8" id="KW-0472">Membrane</keyword>
<dbReference type="GO" id="GO:0005351">
    <property type="term" value="F:carbohydrate:proton symporter activity"/>
    <property type="evidence" value="ECO:0007669"/>
    <property type="project" value="TreeGrafter"/>
</dbReference>
<feature type="transmembrane region" description="Helical" evidence="8">
    <location>
        <begin position="103"/>
        <end position="121"/>
    </location>
</feature>
<evidence type="ECO:0000256" key="6">
    <source>
        <dbReference type="ARBA" id="ARBA00023136"/>
    </source>
</evidence>
<dbReference type="PANTHER" id="PTHR48022:SF48">
    <property type="entry name" value="SUGAR TRANSPORTER, PUTATIVE (AFU_ORTHOLOGUE AFUA_3G06730)-RELATED"/>
    <property type="match status" value="1"/>
</dbReference>
<evidence type="ECO:0000259" key="9">
    <source>
        <dbReference type="PROSITE" id="PS50850"/>
    </source>
</evidence>
<evidence type="ECO:0000256" key="2">
    <source>
        <dbReference type="ARBA" id="ARBA00010992"/>
    </source>
</evidence>
<dbReference type="PROSITE" id="PS00217">
    <property type="entry name" value="SUGAR_TRANSPORT_2"/>
    <property type="match status" value="1"/>
</dbReference>
<evidence type="ECO:0000313" key="10">
    <source>
        <dbReference type="EMBL" id="KAJ8102339.1"/>
    </source>
</evidence>
<feature type="transmembrane region" description="Helical" evidence="8">
    <location>
        <begin position="460"/>
        <end position="479"/>
    </location>
</feature>
<dbReference type="Proteomes" id="UP001217417">
    <property type="component" value="Unassembled WGS sequence"/>
</dbReference>
<feature type="transmembrane region" description="Helical" evidence="8">
    <location>
        <begin position="224"/>
        <end position="243"/>
    </location>
</feature>
<dbReference type="InterPro" id="IPR005828">
    <property type="entry name" value="MFS_sugar_transport-like"/>
</dbReference>
<feature type="domain" description="Major facilitator superfamily (MFS) profile" evidence="9">
    <location>
        <begin position="31"/>
        <end position="513"/>
    </location>
</feature>
<dbReference type="RefSeq" id="XP_056045789.1">
    <property type="nucleotide sequence ID" value="XM_056191607.1"/>
</dbReference>
<dbReference type="GO" id="GO:0016020">
    <property type="term" value="C:membrane"/>
    <property type="evidence" value="ECO:0007669"/>
    <property type="project" value="UniProtKB-SubCell"/>
</dbReference>
<feature type="transmembrane region" description="Helical" evidence="8">
    <location>
        <begin position="491"/>
        <end position="509"/>
    </location>
</feature>
<dbReference type="GeneID" id="80886773"/>
<evidence type="ECO:0000313" key="11">
    <source>
        <dbReference type="Proteomes" id="UP001217417"/>
    </source>
</evidence>
<evidence type="ECO:0000256" key="3">
    <source>
        <dbReference type="ARBA" id="ARBA00022448"/>
    </source>
</evidence>